<dbReference type="STRING" id="1190417.SAMN05660690_0729"/>
<evidence type="ECO:0000313" key="3">
    <source>
        <dbReference type="EMBL" id="SDC15529.1"/>
    </source>
</evidence>
<dbReference type="EMBL" id="FMZF01000001">
    <property type="protein sequence ID" value="SDC15529.1"/>
    <property type="molecule type" value="Genomic_DNA"/>
</dbReference>
<dbReference type="CDD" id="cd13606">
    <property type="entry name" value="PBP2_ProX_like"/>
    <property type="match status" value="1"/>
</dbReference>
<dbReference type="GO" id="GO:0043190">
    <property type="term" value="C:ATP-binding cassette (ABC) transporter complex"/>
    <property type="evidence" value="ECO:0007669"/>
    <property type="project" value="InterPro"/>
</dbReference>
<protein>
    <submittedName>
        <fullName evidence="3">Osmoprotectant transport system substrate-binding protein</fullName>
    </submittedName>
</protein>
<feature type="signal peptide" evidence="1">
    <location>
        <begin position="1"/>
        <end position="23"/>
    </location>
</feature>
<keyword evidence="1" id="KW-0732">Signal</keyword>
<dbReference type="Proteomes" id="UP000199416">
    <property type="component" value="Unassembled WGS sequence"/>
</dbReference>
<dbReference type="Pfam" id="PF04069">
    <property type="entry name" value="OpuAC"/>
    <property type="match status" value="1"/>
</dbReference>
<dbReference type="AlphaFoldDB" id="A0A1G6JA14"/>
<evidence type="ECO:0000259" key="2">
    <source>
        <dbReference type="Pfam" id="PF04069"/>
    </source>
</evidence>
<name>A0A1G6JA14_9ACTN</name>
<dbReference type="RefSeq" id="WP_245691769.1">
    <property type="nucleotide sequence ID" value="NZ_FMZF01000001.1"/>
</dbReference>
<feature type="chain" id="PRO_5039099246" evidence="1">
    <location>
        <begin position="24"/>
        <end position="306"/>
    </location>
</feature>
<reference evidence="4" key="1">
    <citation type="submission" date="2016-10" db="EMBL/GenBank/DDBJ databases">
        <authorList>
            <person name="Varghese N."/>
            <person name="Submissions S."/>
        </authorList>
    </citation>
    <scope>NUCLEOTIDE SEQUENCE [LARGE SCALE GENOMIC DNA]</scope>
    <source>
        <strain evidence="4">DSM 45421</strain>
    </source>
</reference>
<sequence>MVRPRPLPAVLAVALLAVLAALGGCGATDPDAGPTPRADGAVVLASYDFPENQALAEVYAEALRRAGIEVSVQHGIGTREVVLPALEQGVVDLVVDYLGTASEFLRPGAGSASDDPAVLREALARTLAPRGLTVLAAAAAEDQNGIVVRTELAVREGMTTLTQLAALAPGLVFGAPPECPERPFCLPGLQEVYGLRFAAVRSMPSRAATVEALLTGQIDVGMLETTDPHLVDTALLLLRDDRSLQPRENVVPVVRTAVAEEAGDRLTAALDAVSAQLTTIDLIRLNRAVADGRTPREAAAGWWDGR</sequence>
<proteinExistence type="predicted"/>
<dbReference type="InterPro" id="IPR007210">
    <property type="entry name" value="ABC_Gly_betaine_transp_sub-bd"/>
</dbReference>
<feature type="domain" description="ABC-type glycine betaine transport system substrate-binding" evidence="2">
    <location>
        <begin position="41"/>
        <end position="303"/>
    </location>
</feature>
<dbReference type="Gene3D" id="3.40.190.120">
    <property type="entry name" value="Osmoprotection protein (prox), domain 2"/>
    <property type="match status" value="1"/>
</dbReference>
<accession>A0A1G6JA14</accession>
<keyword evidence="4" id="KW-1185">Reference proteome</keyword>
<organism evidence="3 4">
    <name type="scientific">Geodermatophilus telluris</name>
    <dbReference type="NCBI Taxonomy" id="1190417"/>
    <lineage>
        <taxon>Bacteria</taxon>
        <taxon>Bacillati</taxon>
        <taxon>Actinomycetota</taxon>
        <taxon>Actinomycetes</taxon>
        <taxon>Geodermatophilales</taxon>
        <taxon>Geodermatophilaceae</taxon>
        <taxon>Geodermatophilus</taxon>
    </lineage>
</organism>
<evidence type="ECO:0000256" key="1">
    <source>
        <dbReference type="SAM" id="SignalP"/>
    </source>
</evidence>
<gene>
    <name evidence="3" type="ORF">SAMN05660690_0729</name>
</gene>
<dbReference type="Gene3D" id="3.40.190.10">
    <property type="entry name" value="Periplasmic binding protein-like II"/>
    <property type="match status" value="1"/>
</dbReference>
<dbReference type="GO" id="GO:0022857">
    <property type="term" value="F:transmembrane transporter activity"/>
    <property type="evidence" value="ECO:0007669"/>
    <property type="project" value="InterPro"/>
</dbReference>
<evidence type="ECO:0000313" key="4">
    <source>
        <dbReference type="Proteomes" id="UP000199416"/>
    </source>
</evidence>
<dbReference type="PROSITE" id="PS51257">
    <property type="entry name" value="PROKAR_LIPOPROTEIN"/>
    <property type="match status" value="1"/>
</dbReference>
<dbReference type="SUPFAM" id="SSF53850">
    <property type="entry name" value="Periplasmic binding protein-like II"/>
    <property type="match status" value="1"/>
</dbReference>